<feature type="compositionally biased region" description="Basic residues" evidence="11">
    <location>
        <begin position="501"/>
        <end position="517"/>
    </location>
</feature>
<dbReference type="InterPro" id="IPR013120">
    <property type="entry name" value="FAR_NAD-bd"/>
</dbReference>
<comment type="catalytic activity">
    <reaction evidence="9 10">
        <text>a long-chain fatty acyl-CoA + 2 NADPH + 2 H(+) = a long-chain primary fatty alcohol + 2 NADP(+) + CoA</text>
        <dbReference type="Rhea" id="RHEA:52716"/>
        <dbReference type="ChEBI" id="CHEBI:15378"/>
        <dbReference type="ChEBI" id="CHEBI:57287"/>
        <dbReference type="ChEBI" id="CHEBI:57783"/>
        <dbReference type="ChEBI" id="CHEBI:58349"/>
        <dbReference type="ChEBI" id="CHEBI:77396"/>
        <dbReference type="ChEBI" id="CHEBI:83139"/>
        <dbReference type="EC" id="1.2.1.84"/>
    </reaction>
</comment>
<dbReference type="FunFam" id="3.40.50.720:FF:000143">
    <property type="entry name" value="Fatty acyl-CoA reductase"/>
    <property type="match status" value="1"/>
</dbReference>
<dbReference type="Pfam" id="PF03015">
    <property type="entry name" value="Sterile"/>
    <property type="match status" value="1"/>
</dbReference>
<evidence type="ECO:0000256" key="8">
    <source>
        <dbReference type="ARBA" id="ARBA00023136"/>
    </source>
</evidence>
<evidence type="ECO:0000256" key="10">
    <source>
        <dbReference type="RuleBase" id="RU363097"/>
    </source>
</evidence>
<evidence type="ECO:0000256" key="6">
    <source>
        <dbReference type="ARBA" id="ARBA00022989"/>
    </source>
</evidence>
<proteinExistence type="inferred from homology"/>
<evidence type="ECO:0000313" key="14">
    <source>
        <dbReference type="EMBL" id="KAK7582338.1"/>
    </source>
</evidence>
<comment type="subcellular location">
    <subcellularLocation>
        <location evidence="1">Membrane</location>
        <topology evidence="1">Multi-pass membrane protein</topology>
    </subcellularLocation>
</comment>
<evidence type="ECO:0000256" key="9">
    <source>
        <dbReference type="ARBA" id="ARBA00052530"/>
    </source>
</evidence>
<evidence type="ECO:0000256" key="3">
    <source>
        <dbReference type="ARBA" id="ARBA00022516"/>
    </source>
</evidence>
<keyword evidence="3 10" id="KW-0444">Lipid biosynthesis</keyword>
<name>A0AAN9Y2T2_9HEMI</name>
<dbReference type="GO" id="GO:0102965">
    <property type="term" value="F:alcohol-forming long-chain fatty acyl-CoA reductase activity"/>
    <property type="evidence" value="ECO:0007669"/>
    <property type="project" value="UniProtKB-EC"/>
</dbReference>
<dbReference type="InterPro" id="IPR036291">
    <property type="entry name" value="NAD(P)-bd_dom_sf"/>
</dbReference>
<dbReference type="InterPro" id="IPR026055">
    <property type="entry name" value="FAR"/>
</dbReference>
<dbReference type="AlphaFoldDB" id="A0AAN9Y2T2"/>
<evidence type="ECO:0000256" key="7">
    <source>
        <dbReference type="ARBA" id="ARBA00023098"/>
    </source>
</evidence>
<dbReference type="GO" id="GO:0080019">
    <property type="term" value="F:alcohol-forming very long-chain fatty acyl-CoA reductase activity"/>
    <property type="evidence" value="ECO:0007669"/>
    <property type="project" value="InterPro"/>
</dbReference>
<evidence type="ECO:0000256" key="2">
    <source>
        <dbReference type="ARBA" id="ARBA00005928"/>
    </source>
</evidence>
<keyword evidence="5 10" id="KW-0521">NADP</keyword>
<dbReference type="GO" id="GO:0016020">
    <property type="term" value="C:membrane"/>
    <property type="evidence" value="ECO:0007669"/>
    <property type="project" value="UniProtKB-SubCell"/>
</dbReference>
<keyword evidence="8 10" id="KW-0472">Membrane</keyword>
<evidence type="ECO:0000256" key="1">
    <source>
        <dbReference type="ARBA" id="ARBA00004141"/>
    </source>
</evidence>
<keyword evidence="4 10" id="KW-0812">Transmembrane</keyword>
<keyword evidence="7 10" id="KW-0443">Lipid metabolism</keyword>
<dbReference type="CDD" id="cd05236">
    <property type="entry name" value="FAR-N_SDR_e"/>
    <property type="match status" value="1"/>
</dbReference>
<evidence type="ECO:0000256" key="4">
    <source>
        <dbReference type="ARBA" id="ARBA00022692"/>
    </source>
</evidence>
<dbReference type="EMBL" id="JBBCAQ010000033">
    <property type="protein sequence ID" value="KAK7582338.1"/>
    <property type="molecule type" value="Genomic_DNA"/>
</dbReference>
<accession>A0AAN9Y2T2</accession>
<comment type="function">
    <text evidence="10">Catalyzes the reduction of fatty acyl-CoA to fatty alcohols.</text>
</comment>
<comment type="similarity">
    <text evidence="2 10">Belongs to the fatty acyl-CoA reductase family.</text>
</comment>
<dbReference type="PANTHER" id="PTHR11011">
    <property type="entry name" value="MALE STERILITY PROTEIN 2-RELATED"/>
    <property type="match status" value="1"/>
</dbReference>
<keyword evidence="6 10" id="KW-1133">Transmembrane helix</keyword>
<dbReference type="PANTHER" id="PTHR11011:SF61">
    <property type="entry name" value="FATTY ACYL-COA REDUCTASE"/>
    <property type="match status" value="1"/>
</dbReference>
<dbReference type="EC" id="1.2.1.84" evidence="10"/>
<gene>
    <name evidence="14" type="ORF">V9T40_013783</name>
</gene>
<evidence type="ECO:0000259" key="12">
    <source>
        <dbReference type="Pfam" id="PF03015"/>
    </source>
</evidence>
<feature type="domain" description="Fatty acyl-CoA reductase C-terminal" evidence="12">
    <location>
        <begin position="372"/>
        <end position="464"/>
    </location>
</feature>
<evidence type="ECO:0000256" key="11">
    <source>
        <dbReference type="SAM" id="MobiDB-lite"/>
    </source>
</evidence>
<feature type="domain" description="Thioester reductase (TE)" evidence="13">
    <location>
        <begin position="28"/>
        <end position="298"/>
    </location>
</feature>
<dbReference type="GO" id="GO:0005777">
    <property type="term" value="C:peroxisome"/>
    <property type="evidence" value="ECO:0007669"/>
    <property type="project" value="TreeGrafter"/>
</dbReference>
<reference evidence="14 15" key="1">
    <citation type="submission" date="2024-03" db="EMBL/GenBank/DDBJ databases">
        <title>Adaptation during the transition from Ophiocordyceps entomopathogen to insect associate is accompanied by gene loss and intensified selection.</title>
        <authorList>
            <person name="Ward C.M."/>
            <person name="Onetto C.A."/>
            <person name="Borneman A.R."/>
        </authorList>
    </citation>
    <scope>NUCLEOTIDE SEQUENCE [LARGE SCALE GENOMIC DNA]</scope>
    <source>
        <strain evidence="14">AWRI1</strain>
        <tissue evidence="14">Single Adult Female</tissue>
    </source>
</reference>
<organism evidence="14 15">
    <name type="scientific">Parthenolecanium corni</name>
    <dbReference type="NCBI Taxonomy" id="536013"/>
    <lineage>
        <taxon>Eukaryota</taxon>
        <taxon>Metazoa</taxon>
        <taxon>Ecdysozoa</taxon>
        <taxon>Arthropoda</taxon>
        <taxon>Hexapoda</taxon>
        <taxon>Insecta</taxon>
        <taxon>Pterygota</taxon>
        <taxon>Neoptera</taxon>
        <taxon>Paraneoptera</taxon>
        <taxon>Hemiptera</taxon>
        <taxon>Sternorrhyncha</taxon>
        <taxon>Coccoidea</taxon>
        <taxon>Coccidae</taxon>
        <taxon>Parthenolecanium</taxon>
    </lineage>
</organism>
<keyword evidence="15" id="KW-1185">Reference proteome</keyword>
<dbReference type="GO" id="GO:0035336">
    <property type="term" value="P:long-chain fatty-acyl-CoA metabolic process"/>
    <property type="evidence" value="ECO:0007669"/>
    <property type="project" value="TreeGrafter"/>
</dbReference>
<dbReference type="CDD" id="cd09071">
    <property type="entry name" value="FAR_C"/>
    <property type="match status" value="1"/>
</dbReference>
<dbReference type="Proteomes" id="UP001367676">
    <property type="component" value="Unassembled WGS sequence"/>
</dbReference>
<feature type="transmembrane region" description="Helical" evidence="10">
    <location>
        <begin position="363"/>
        <end position="386"/>
    </location>
</feature>
<dbReference type="InterPro" id="IPR033640">
    <property type="entry name" value="FAR_C"/>
</dbReference>
<protein>
    <recommendedName>
        <fullName evidence="10">Fatty acyl-CoA reductase</fullName>
        <ecNumber evidence="10">1.2.1.84</ecNumber>
    </recommendedName>
</protein>
<evidence type="ECO:0000256" key="5">
    <source>
        <dbReference type="ARBA" id="ARBA00022857"/>
    </source>
</evidence>
<evidence type="ECO:0000259" key="13">
    <source>
        <dbReference type="Pfam" id="PF07993"/>
    </source>
</evidence>
<sequence length="526" mass="60421">MVTMSTDDEIDSLPDRIANTFIGRTVFITGGSGFLGRVLLEKILRKCPEVKTIYLLLRTKKGKSSYQRINELFTSPLFDLLKSTHGIEILKKVKVIAGDVMLPNLGISDEDSTLLQSSVDIVYHCAATIRFDEALKPAVLLNVRGTKYTLEFSKKIKPLEFFLYVSTSYCHLNEKVLHEKAYPPPADPHKVIRAMEILDDEMVNLISKNVLGTFPNSYAYTKCLAEHLVVEQMQTGFPAAIARPSVVIPVWKEPLPGWTDNINGPTGLLIGAGKGVIRTMYCNNEGYADYLPVDIAVNGLLIGTWNYVVNNDHKRNIFHLTSSQEWQVSWQEVIDIGKDIIVTEVPLNGVVWYPGGSMKKSKLLHQICVILFHIIPAYILDFFIFLSGHKPFMRRVQERISKGFEVFEYYANNQWEFRNEHVHYIRKVLNKKERREYKVDGEDMDIREYFKNCILAARLYILKEYPETLPAARRHMKIMFYVDVLCKTLFFEVEPDQPTGKRPKEKSLLKQRQHCKSGKQTLGYLR</sequence>
<comment type="caution">
    <text evidence="14">The sequence shown here is derived from an EMBL/GenBank/DDBJ whole genome shotgun (WGS) entry which is preliminary data.</text>
</comment>
<dbReference type="Gene3D" id="3.40.50.720">
    <property type="entry name" value="NAD(P)-binding Rossmann-like Domain"/>
    <property type="match status" value="1"/>
</dbReference>
<keyword evidence="10" id="KW-0560">Oxidoreductase</keyword>
<dbReference type="SUPFAM" id="SSF51735">
    <property type="entry name" value="NAD(P)-binding Rossmann-fold domains"/>
    <property type="match status" value="1"/>
</dbReference>
<dbReference type="Pfam" id="PF07993">
    <property type="entry name" value="NAD_binding_4"/>
    <property type="match status" value="1"/>
</dbReference>
<evidence type="ECO:0000313" key="15">
    <source>
        <dbReference type="Proteomes" id="UP001367676"/>
    </source>
</evidence>
<feature type="region of interest" description="Disordered" evidence="11">
    <location>
        <begin position="496"/>
        <end position="526"/>
    </location>
</feature>